<dbReference type="RefSeq" id="WP_044983504.1">
    <property type="nucleotide sequence ID" value="NZ_CABLBR010000031.1"/>
</dbReference>
<organism evidence="3 4">
    <name type="scientific">Ruminococcus gauvreauii</name>
    <dbReference type="NCBI Taxonomy" id="438033"/>
    <lineage>
        <taxon>Bacteria</taxon>
        <taxon>Bacillati</taxon>
        <taxon>Bacillota</taxon>
        <taxon>Clostridia</taxon>
        <taxon>Eubacteriales</taxon>
        <taxon>Oscillospiraceae</taxon>
        <taxon>Ruminococcus</taxon>
    </lineage>
</organism>
<dbReference type="InterPro" id="IPR050738">
    <property type="entry name" value="Sulfatase"/>
</dbReference>
<sequence length="444" mass="50908">MGTKRPNILFFFTDQQRWDTCGCFNPNLNLTPNLDELARDGACFEKAYTCQPVCGPARACLQSGMYATETGNFHNLRRLDPESCTPLAEYLNRAGYKTGYVGKLHLAQTTDGPVPPELHYGYKDYWRAMDVVEWGSLPYEGGLYDEEGRLVPYKNQYRVDFTTDLLLEFLGQQRDSEQPFFTMMSLIEPHHQNCMYRYVAPDGYAEQYQDAWVPGDLAVRRGQGDWEKNLPDYYGMIRRIDENLGRVVEALKKNGQYENTYIIFSSDHGSHFRTRNGEYKRACHDACTHIPLVIHGPDIKRGYREGKRLASLIDIPATILDMAGVDKPRHYRGRSLLPLMKGEDVRWRAEVFIQISESQVGRAVCDGRYKYSVSAPGADGFAVPGADIYREEFLYDLEDDPDENVNLVADISYKGVRSRLRRAMLGYIEEVEHYTPEILPAECR</sequence>
<dbReference type="Proteomes" id="UP001060164">
    <property type="component" value="Chromosome"/>
</dbReference>
<evidence type="ECO:0000313" key="3">
    <source>
        <dbReference type="EMBL" id="UWP60538.1"/>
    </source>
</evidence>
<gene>
    <name evidence="3" type="ORF">NQ502_05740</name>
</gene>
<proteinExistence type="inferred from homology"/>
<dbReference type="InterPro" id="IPR000917">
    <property type="entry name" value="Sulfatase_N"/>
</dbReference>
<name>A0ABY5VK43_9FIRM</name>
<reference evidence="3" key="1">
    <citation type="journal article" date="2022" name="Cell">
        <title>Design, construction, and in vivo augmentation of a complex gut microbiome.</title>
        <authorList>
            <person name="Cheng A.G."/>
            <person name="Ho P.Y."/>
            <person name="Aranda-Diaz A."/>
            <person name="Jain S."/>
            <person name="Yu F.B."/>
            <person name="Meng X."/>
            <person name="Wang M."/>
            <person name="Iakiviak M."/>
            <person name="Nagashima K."/>
            <person name="Zhao A."/>
            <person name="Murugkar P."/>
            <person name="Patil A."/>
            <person name="Atabakhsh K."/>
            <person name="Weakley A."/>
            <person name="Yan J."/>
            <person name="Brumbaugh A.R."/>
            <person name="Higginbottom S."/>
            <person name="Dimas A."/>
            <person name="Shiver A.L."/>
            <person name="Deutschbauer A."/>
            <person name="Neff N."/>
            <person name="Sonnenburg J.L."/>
            <person name="Huang K.C."/>
            <person name="Fischbach M.A."/>
        </authorList>
    </citation>
    <scope>NUCLEOTIDE SEQUENCE</scope>
    <source>
        <strain evidence="3">DSM 19829</strain>
    </source>
</reference>
<evidence type="ECO:0000259" key="2">
    <source>
        <dbReference type="Pfam" id="PF00884"/>
    </source>
</evidence>
<dbReference type="InterPro" id="IPR017850">
    <property type="entry name" value="Alkaline_phosphatase_core_sf"/>
</dbReference>
<dbReference type="PANTHER" id="PTHR42693:SF27">
    <property type="entry name" value="ARYLSULFATASE B [PRECURSOR]"/>
    <property type="match status" value="1"/>
</dbReference>
<dbReference type="SUPFAM" id="SSF53649">
    <property type="entry name" value="Alkaline phosphatase-like"/>
    <property type="match status" value="1"/>
</dbReference>
<feature type="domain" description="Sulfatase N-terminal" evidence="2">
    <location>
        <begin position="6"/>
        <end position="325"/>
    </location>
</feature>
<accession>A0ABY5VK43</accession>
<keyword evidence="4" id="KW-1185">Reference proteome</keyword>
<protein>
    <submittedName>
        <fullName evidence="3">Sulfatase-like hydrolase/transferase</fullName>
    </submittedName>
</protein>
<comment type="similarity">
    <text evidence="1">Belongs to the sulfatase family.</text>
</comment>
<dbReference type="Gene3D" id="3.40.720.10">
    <property type="entry name" value="Alkaline Phosphatase, subunit A"/>
    <property type="match status" value="1"/>
</dbReference>
<evidence type="ECO:0000313" key="4">
    <source>
        <dbReference type="Proteomes" id="UP001060164"/>
    </source>
</evidence>
<dbReference type="Pfam" id="PF00884">
    <property type="entry name" value="Sulfatase"/>
    <property type="match status" value="1"/>
</dbReference>
<dbReference type="EMBL" id="CP102290">
    <property type="protein sequence ID" value="UWP60538.1"/>
    <property type="molecule type" value="Genomic_DNA"/>
</dbReference>
<dbReference type="PANTHER" id="PTHR42693">
    <property type="entry name" value="ARYLSULFATASE FAMILY MEMBER"/>
    <property type="match status" value="1"/>
</dbReference>
<evidence type="ECO:0000256" key="1">
    <source>
        <dbReference type="ARBA" id="ARBA00008779"/>
    </source>
</evidence>